<dbReference type="CDD" id="cd08267">
    <property type="entry name" value="MDR1"/>
    <property type="match status" value="1"/>
</dbReference>
<dbReference type="Gene3D" id="3.40.50.720">
    <property type="entry name" value="NAD(P)-binding Rossmann-like Domain"/>
    <property type="match status" value="1"/>
</dbReference>
<dbReference type="InterPro" id="IPR020843">
    <property type="entry name" value="ER"/>
</dbReference>
<dbReference type="PANTHER" id="PTHR48106:SF18">
    <property type="entry name" value="QUINONE OXIDOREDUCTASE PIG3"/>
    <property type="match status" value="1"/>
</dbReference>
<reference evidence="4 5" key="1">
    <citation type="submission" date="2020-10" db="EMBL/GenBank/DDBJ databases">
        <title>Identification of Nocardia species via Next-generation sequencing and recognition of intraspecies genetic diversity.</title>
        <authorList>
            <person name="Li P."/>
            <person name="Li P."/>
            <person name="Lu B."/>
        </authorList>
    </citation>
    <scope>NUCLEOTIDE SEQUENCE [LARGE SCALE GENOMIC DNA]</scope>
    <source>
        <strain evidence="4 5">BJ06-0143</strain>
    </source>
</reference>
<dbReference type="SUPFAM" id="SSF51735">
    <property type="entry name" value="NAD(P)-binding Rossmann-fold domains"/>
    <property type="match status" value="1"/>
</dbReference>
<proteinExistence type="predicted"/>
<dbReference type="SMART" id="SM00829">
    <property type="entry name" value="PKS_ER"/>
    <property type="match status" value="1"/>
</dbReference>
<gene>
    <name evidence="4" type="ORF">IU449_04570</name>
</gene>
<dbReference type="InterPro" id="IPR013154">
    <property type="entry name" value="ADH-like_N"/>
</dbReference>
<comment type="caution">
    <text evidence="4">The sequence shown here is derived from an EMBL/GenBank/DDBJ whole genome shotgun (WGS) entry which is preliminary data.</text>
</comment>
<dbReference type="InterPro" id="IPR011032">
    <property type="entry name" value="GroES-like_sf"/>
</dbReference>
<dbReference type="EMBL" id="JADLQN010000001">
    <property type="protein sequence ID" value="MBF6353830.1"/>
    <property type="molecule type" value="Genomic_DNA"/>
</dbReference>
<evidence type="ECO:0000313" key="5">
    <source>
        <dbReference type="Proteomes" id="UP000707731"/>
    </source>
</evidence>
<dbReference type="Pfam" id="PF13602">
    <property type="entry name" value="ADH_zinc_N_2"/>
    <property type="match status" value="1"/>
</dbReference>
<dbReference type="Proteomes" id="UP000707731">
    <property type="component" value="Unassembled WGS sequence"/>
</dbReference>
<evidence type="ECO:0000313" key="4">
    <source>
        <dbReference type="EMBL" id="MBF6353830.1"/>
    </source>
</evidence>
<organism evidence="4 5">
    <name type="scientific">Nocardia higoensis</name>
    <dbReference type="NCBI Taxonomy" id="228599"/>
    <lineage>
        <taxon>Bacteria</taxon>
        <taxon>Bacillati</taxon>
        <taxon>Actinomycetota</taxon>
        <taxon>Actinomycetes</taxon>
        <taxon>Mycobacteriales</taxon>
        <taxon>Nocardiaceae</taxon>
        <taxon>Nocardia</taxon>
    </lineage>
</organism>
<name>A0ABS0D5R6_9NOCA</name>
<evidence type="ECO:0000256" key="2">
    <source>
        <dbReference type="ARBA" id="ARBA00023002"/>
    </source>
</evidence>
<dbReference type="PANTHER" id="PTHR48106">
    <property type="entry name" value="QUINONE OXIDOREDUCTASE PIG3-RELATED"/>
    <property type="match status" value="1"/>
</dbReference>
<accession>A0ABS0D5R6</accession>
<dbReference type="Gene3D" id="3.90.180.10">
    <property type="entry name" value="Medium-chain alcohol dehydrogenases, catalytic domain"/>
    <property type="match status" value="1"/>
</dbReference>
<feature type="domain" description="Enoyl reductase (ER)" evidence="3">
    <location>
        <begin position="10"/>
        <end position="313"/>
    </location>
</feature>
<keyword evidence="1" id="KW-0521">NADP</keyword>
<keyword evidence="5" id="KW-1185">Reference proteome</keyword>
<sequence>MRAAMIDRYGPPERIRIATAPIPVPGRGEVLVRVEAAAVTAGDARIRAGRFPRGFGLLARLGIGLRGPRRSIPGMVFSGKVERLGHGATGLSVGEAVAGMTGARFGAHAEYVTVPVTAIIPLPAGVSHSDAAGALFGGSTALYFLRDRARLGAGQTVLVNGASGSVGSAALQLAVHFGATVTAVSSSPNHDLLRRLGAARVIDYRQTPVAGLGERFDVVFDAVGNLSRADGLQLADAQGVVILAVAGLADTVTARGRVIAGPVPERREDFALLLDLVANGAFDPLVEIVGSLEALPEAHRRIDSGRKIGNLVILSHNTTTDTVTTATTGEAT</sequence>
<evidence type="ECO:0000259" key="3">
    <source>
        <dbReference type="SMART" id="SM00829"/>
    </source>
</evidence>
<dbReference type="SUPFAM" id="SSF50129">
    <property type="entry name" value="GroES-like"/>
    <property type="match status" value="1"/>
</dbReference>
<protein>
    <submittedName>
        <fullName evidence="4">NAD(P)-dependent alcohol dehydrogenase</fullName>
    </submittedName>
</protein>
<keyword evidence="2" id="KW-0560">Oxidoreductase</keyword>
<dbReference type="Pfam" id="PF08240">
    <property type="entry name" value="ADH_N"/>
    <property type="match status" value="1"/>
</dbReference>
<dbReference type="InterPro" id="IPR036291">
    <property type="entry name" value="NAD(P)-bd_dom_sf"/>
</dbReference>
<evidence type="ECO:0000256" key="1">
    <source>
        <dbReference type="ARBA" id="ARBA00022857"/>
    </source>
</evidence>